<dbReference type="GO" id="GO:0016020">
    <property type="term" value="C:membrane"/>
    <property type="evidence" value="ECO:0007669"/>
    <property type="project" value="UniProtKB-SubCell"/>
</dbReference>
<evidence type="ECO:0000313" key="9">
    <source>
        <dbReference type="EMBL" id="TQL62911.1"/>
    </source>
</evidence>
<protein>
    <submittedName>
        <fullName evidence="9">Sec-independent protein translocase protein TatB</fullName>
    </submittedName>
</protein>
<evidence type="ECO:0000256" key="4">
    <source>
        <dbReference type="ARBA" id="ARBA00022927"/>
    </source>
</evidence>
<keyword evidence="6" id="KW-0811">Translocation</keyword>
<dbReference type="GO" id="GO:0015031">
    <property type="term" value="P:protein transport"/>
    <property type="evidence" value="ECO:0007669"/>
    <property type="project" value="UniProtKB-KW"/>
</dbReference>
<keyword evidence="7" id="KW-0472">Membrane</keyword>
<gene>
    <name evidence="9" type="ORF">FB460_0703</name>
</gene>
<dbReference type="OrthoDB" id="3267321at2"/>
<evidence type="ECO:0000256" key="1">
    <source>
        <dbReference type="ARBA" id="ARBA00004167"/>
    </source>
</evidence>
<evidence type="ECO:0000256" key="8">
    <source>
        <dbReference type="SAM" id="MobiDB-lite"/>
    </source>
</evidence>
<dbReference type="PANTHER" id="PTHR33162:SF1">
    <property type="entry name" value="SEC-INDEPENDENT PROTEIN TRANSLOCASE PROTEIN TATA, CHLOROPLASTIC"/>
    <property type="match status" value="1"/>
</dbReference>
<evidence type="ECO:0000256" key="7">
    <source>
        <dbReference type="ARBA" id="ARBA00023136"/>
    </source>
</evidence>
<organism evidence="9 10">
    <name type="scientific">Propioniferax innocua</name>
    <dbReference type="NCBI Taxonomy" id="1753"/>
    <lineage>
        <taxon>Bacteria</taxon>
        <taxon>Bacillati</taxon>
        <taxon>Actinomycetota</taxon>
        <taxon>Actinomycetes</taxon>
        <taxon>Propionibacteriales</taxon>
        <taxon>Propionibacteriaceae</taxon>
        <taxon>Propioniferax</taxon>
    </lineage>
</organism>
<dbReference type="EMBL" id="VFOR01000001">
    <property type="protein sequence ID" value="TQL62911.1"/>
    <property type="molecule type" value="Genomic_DNA"/>
</dbReference>
<keyword evidence="5" id="KW-1133">Transmembrane helix</keyword>
<dbReference type="PRINTS" id="PR01506">
    <property type="entry name" value="TATBPROTEIN"/>
</dbReference>
<keyword evidence="2" id="KW-0813">Transport</keyword>
<dbReference type="InterPro" id="IPR003369">
    <property type="entry name" value="TatA/B/E"/>
</dbReference>
<sequence length="132" mass="14825">MFDIGPGEIGVLIVLAIIIFGPEKLPEIARKVARVVNYLRHIANDAQSTLRRELGPEYADLDIRDLNPKTFVKKHLLEEVQPVIDDVRQDFKDADRGMREDVEDMKKTLAGMNKDVPAAESEGPAPFDREAT</sequence>
<comment type="subcellular location">
    <subcellularLocation>
        <location evidence="1">Membrane</location>
        <topology evidence="1">Single-pass membrane protein</topology>
    </subcellularLocation>
</comment>
<dbReference type="Proteomes" id="UP000316196">
    <property type="component" value="Unassembled WGS sequence"/>
</dbReference>
<proteinExistence type="predicted"/>
<keyword evidence="10" id="KW-1185">Reference proteome</keyword>
<dbReference type="AlphaFoldDB" id="A0A542ZRD8"/>
<dbReference type="Pfam" id="PF02416">
    <property type="entry name" value="TatA_B_E"/>
    <property type="match status" value="1"/>
</dbReference>
<dbReference type="Gene3D" id="1.20.5.3310">
    <property type="match status" value="1"/>
</dbReference>
<keyword evidence="4" id="KW-0653">Protein transport</keyword>
<evidence type="ECO:0000256" key="3">
    <source>
        <dbReference type="ARBA" id="ARBA00022692"/>
    </source>
</evidence>
<keyword evidence="3" id="KW-0812">Transmembrane</keyword>
<reference evidence="9 10" key="1">
    <citation type="submission" date="2019-06" db="EMBL/GenBank/DDBJ databases">
        <title>Sequencing the genomes of 1000 actinobacteria strains.</title>
        <authorList>
            <person name="Klenk H.-P."/>
        </authorList>
    </citation>
    <scope>NUCLEOTIDE SEQUENCE [LARGE SCALE GENOMIC DNA]</scope>
    <source>
        <strain evidence="9 10">DSM 8251</strain>
    </source>
</reference>
<dbReference type="PANTHER" id="PTHR33162">
    <property type="entry name" value="SEC-INDEPENDENT PROTEIN TRANSLOCASE PROTEIN TATA, CHLOROPLASTIC"/>
    <property type="match status" value="1"/>
</dbReference>
<accession>A0A542ZRD8</accession>
<feature type="region of interest" description="Disordered" evidence="8">
    <location>
        <begin position="109"/>
        <end position="132"/>
    </location>
</feature>
<dbReference type="NCBIfam" id="NF002375">
    <property type="entry name" value="PRK01371.1-2"/>
    <property type="match status" value="1"/>
</dbReference>
<comment type="caution">
    <text evidence="9">The sequence shown here is derived from an EMBL/GenBank/DDBJ whole genome shotgun (WGS) entry which is preliminary data.</text>
</comment>
<dbReference type="RefSeq" id="WP_142092692.1">
    <property type="nucleotide sequence ID" value="NZ_BAAAMD010000001.1"/>
</dbReference>
<name>A0A542ZRD8_9ACTN</name>
<dbReference type="NCBIfam" id="NF002377">
    <property type="entry name" value="PRK01371.1-4"/>
    <property type="match status" value="1"/>
</dbReference>
<evidence type="ECO:0000313" key="10">
    <source>
        <dbReference type="Proteomes" id="UP000316196"/>
    </source>
</evidence>
<evidence type="ECO:0000256" key="5">
    <source>
        <dbReference type="ARBA" id="ARBA00022989"/>
    </source>
</evidence>
<evidence type="ECO:0000256" key="6">
    <source>
        <dbReference type="ARBA" id="ARBA00023010"/>
    </source>
</evidence>
<evidence type="ECO:0000256" key="2">
    <source>
        <dbReference type="ARBA" id="ARBA00022448"/>
    </source>
</evidence>